<keyword evidence="1" id="KW-0472">Membrane</keyword>
<evidence type="ECO:0000313" key="3">
    <source>
        <dbReference type="Proteomes" id="UP000283765"/>
    </source>
</evidence>
<sequence>MNVNKKLSNIIFMAAFALFTWMWSDKYDGVITSVLGGIETESNIIDILGLGKWLFLFAVYFLILNKMLVDNRKTLLFSLYRYRDFKSWWKQYFFRLHITMFLYYLISCIVWYVIGVVTDNSSSHAVEIMIIFYMHLAMYFSIIAAADRILNKSITPCILILIEGVTYIISVQYRQIVLTFGMYRRMALMDNKWFQVIVPGIEFIVCWLCYFSVIRLWKKDKLELL</sequence>
<feature type="transmembrane region" description="Helical" evidence="1">
    <location>
        <begin position="193"/>
        <end position="217"/>
    </location>
</feature>
<dbReference type="Proteomes" id="UP000283765">
    <property type="component" value="Unassembled WGS sequence"/>
</dbReference>
<reference evidence="2 3" key="1">
    <citation type="submission" date="2018-08" db="EMBL/GenBank/DDBJ databases">
        <title>A genome reference for cultivated species of the human gut microbiota.</title>
        <authorList>
            <person name="Zou Y."/>
            <person name="Xue W."/>
            <person name="Luo G."/>
        </authorList>
    </citation>
    <scope>NUCLEOTIDE SEQUENCE [LARGE SCALE GENOMIC DNA]</scope>
    <source>
        <strain evidence="2 3">AF17-27</strain>
    </source>
</reference>
<name>A0A412RHE9_9FIRM</name>
<protein>
    <submittedName>
        <fullName evidence="2">Uncharacterized protein</fullName>
    </submittedName>
</protein>
<accession>A0A412RHE9</accession>
<feature type="transmembrane region" description="Helical" evidence="1">
    <location>
        <begin position="153"/>
        <end position="173"/>
    </location>
</feature>
<dbReference type="AlphaFoldDB" id="A0A412RHE9"/>
<evidence type="ECO:0000313" key="2">
    <source>
        <dbReference type="EMBL" id="RGU21406.1"/>
    </source>
</evidence>
<proteinExistence type="predicted"/>
<dbReference type="RefSeq" id="WP_117994657.1">
    <property type="nucleotide sequence ID" value="NZ_QRXR01000023.1"/>
</dbReference>
<feature type="transmembrane region" description="Helical" evidence="1">
    <location>
        <begin position="7"/>
        <end position="24"/>
    </location>
</feature>
<organism evidence="2 3">
    <name type="scientific">Agathobacter rectalis</name>
    <dbReference type="NCBI Taxonomy" id="39491"/>
    <lineage>
        <taxon>Bacteria</taxon>
        <taxon>Bacillati</taxon>
        <taxon>Bacillota</taxon>
        <taxon>Clostridia</taxon>
        <taxon>Lachnospirales</taxon>
        <taxon>Lachnospiraceae</taxon>
        <taxon>Agathobacter</taxon>
    </lineage>
</organism>
<keyword evidence="1" id="KW-0812">Transmembrane</keyword>
<dbReference type="EMBL" id="QRXR01000023">
    <property type="protein sequence ID" value="RGU21406.1"/>
    <property type="molecule type" value="Genomic_DNA"/>
</dbReference>
<keyword evidence="1" id="KW-1133">Transmembrane helix</keyword>
<feature type="transmembrane region" description="Helical" evidence="1">
    <location>
        <begin position="92"/>
        <end position="114"/>
    </location>
</feature>
<feature type="transmembrane region" description="Helical" evidence="1">
    <location>
        <begin position="126"/>
        <end position="146"/>
    </location>
</feature>
<feature type="transmembrane region" description="Helical" evidence="1">
    <location>
        <begin position="44"/>
        <end position="63"/>
    </location>
</feature>
<gene>
    <name evidence="2" type="ORF">DWW89_12480</name>
</gene>
<evidence type="ECO:0000256" key="1">
    <source>
        <dbReference type="SAM" id="Phobius"/>
    </source>
</evidence>
<comment type="caution">
    <text evidence="2">The sequence shown here is derived from an EMBL/GenBank/DDBJ whole genome shotgun (WGS) entry which is preliminary data.</text>
</comment>